<dbReference type="Proteomes" id="UP001597525">
    <property type="component" value="Unassembled WGS sequence"/>
</dbReference>
<name>A0ABW6BK54_9SPHI</name>
<evidence type="ECO:0000313" key="2">
    <source>
        <dbReference type="Proteomes" id="UP001597525"/>
    </source>
</evidence>
<dbReference type="RefSeq" id="WP_320184457.1">
    <property type="nucleotide sequence ID" value="NZ_CP138332.1"/>
</dbReference>
<dbReference type="EMBL" id="JBHUPB010000011">
    <property type="protein sequence ID" value="MFD2968968.1"/>
    <property type="molecule type" value="Genomic_DNA"/>
</dbReference>
<sequence>MEKHTVYIVTDSNRTYLEVGHCTDINMRLAEIRNASSALFGNAPKLSNVVYMAFFESKEKAEAHKTQLQHFTRMQREKIIRLKNPNWLNLYAMPTATANKKVVVYA</sequence>
<comment type="caution">
    <text evidence="1">The sequence shown here is derived from an EMBL/GenBank/DDBJ whole genome shotgun (WGS) entry which is preliminary data.</text>
</comment>
<evidence type="ECO:0000313" key="1">
    <source>
        <dbReference type="EMBL" id="MFD2968968.1"/>
    </source>
</evidence>
<organism evidence="1 2">
    <name type="scientific">Sphingobacterium bambusae</name>
    <dbReference type="NCBI Taxonomy" id="662858"/>
    <lineage>
        <taxon>Bacteria</taxon>
        <taxon>Pseudomonadati</taxon>
        <taxon>Bacteroidota</taxon>
        <taxon>Sphingobacteriia</taxon>
        <taxon>Sphingobacteriales</taxon>
        <taxon>Sphingobacteriaceae</taxon>
        <taxon>Sphingobacterium</taxon>
    </lineage>
</organism>
<dbReference type="Gene3D" id="3.40.1440.10">
    <property type="entry name" value="GIY-YIG endonuclease"/>
    <property type="match status" value="1"/>
</dbReference>
<accession>A0ABW6BK54</accession>
<reference evidence="2" key="1">
    <citation type="journal article" date="2019" name="Int. J. Syst. Evol. Microbiol.">
        <title>The Global Catalogue of Microorganisms (GCM) 10K type strain sequencing project: providing services to taxonomists for standard genome sequencing and annotation.</title>
        <authorList>
            <consortium name="The Broad Institute Genomics Platform"/>
            <consortium name="The Broad Institute Genome Sequencing Center for Infectious Disease"/>
            <person name="Wu L."/>
            <person name="Ma J."/>
        </authorList>
    </citation>
    <scope>NUCLEOTIDE SEQUENCE [LARGE SCALE GENOMIC DNA]</scope>
    <source>
        <strain evidence="2">KCTC 22814</strain>
    </source>
</reference>
<proteinExistence type="predicted"/>
<protein>
    <recommendedName>
        <fullName evidence="3">Endonuclease</fullName>
    </recommendedName>
</protein>
<keyword evidence="2" id="KW-1185">Reference proteome</keyword>
<dbReference type="InterPro" id="IPR035901">
    <property type="entry name" value="GIY-YIG_endonuc_sf"/>
</dbReference>
<gene>
    <name evidence="1" type="ORF">ACFS7Y_16365</name>
</gene>
<evidence type="ECO:0008006" key="3">
    <source>
        <dbReference type="Google" id="ProtNLM"/>
    </source>
</evidence>